<dbReference type="Pfam" id="PF14484">
    <property type="entry name" value="FISNA"/>
    <property type="match status" value="1"/>
</dbReference>
<feature type="compositionally biased region" description="Polar residues" evidence="5">
    <location>
        <begin position="102"/>
        <end position="114"/>
    </location>
</feature>
<keyword evidence="2" id="KW-0677">Repeat</keyword>
<evidence type="ECO:0000256" key="1">
    <source>
        <dbReference type="ARBA" id="ARBA00022614"/>
    </source>
</evidence>
<reference evidence="7" key="2">
    <citation type="submission" date="2025-08" db="UniProtKB">
        <authorList>
            <consortium name="Ensembl"/>
        </authorList>
    </citation>
    <scope>IDENTIFICATION</scope>
</reference>
<dbReference type="AlphaFoldDB" id="A0A672ZKL1"/>
<dbReference type="PROSITE" id="PS50837">
    <property type="entry name" value="NACHT"/>
    <property type="match status" value="1"/>
</dbReference>
<evidence type="ECO:0000313" key="8">
    <source>
        <dbReference type="Proteomes" id="UP000472271"/>
    </source>
</evidence>
<dbReference type="Ensembl" id="ENSSORT00005018231.1">
    <property type="protein sequence ID" value="ENSSORP00005017711.1"/>
    <property type="gene ID" value="ENSSORG00005008820.1"/>
</dbReference>
<evidence type="ECO:0000259" key="6">
    <source>
        <dbReference type="PROSITE" id="PS50837"/>
    </source>
</evidence>
<evidence type="ECO:0000256" key="2">
    <source>
        <dbReference type="ARBA" id="ARBA00022737"/>
    </source>
</evidence>
<dbReference type="Gene3D" id="3.40.50.300">
    <property type="entry name" value="P-loop containing nucleotide triphosphate hydrolases"/>
    <property type="match status" value="1"/>
</dbReference>
<dbReference type="Pfam" id="PF05729">
    <property type="entry name" value="NACHT"/>
    <property type="match status" value="1"/>
</dbReference>
<dbReference type="Pfam" id="PF17779">
    <property type="entry name" value="WHD_NOD2"/>
    <property type="match status" value="1"/>
</dbReference>
<proteinExistence type="predicted"/>
<evidence type="ECO:0000313" key="7">
    <source>
        <dbReference type="Ensembl" id="ENSSORP00005017711.1"/>
    </source>
</evidence>
<keyword evidence="1" id="KW-0433">Leucine-rich repeat</keyword>
<feature type="compositionally biased region" description="Pro residues" evidence="5">
    <location>
        <begin position="34"/>
        <end position="53"/>
    </location>
</feature>
<reference evidence="7" key="3">
    <citation type="submission" date="2025-09" db="UniProtKB">
        <authorList>
            <consortium name="Ensembl"/>
        </authorList>
    </citation>
    <scope>IDENTIFICATION</scope>
</reference>
<dbReference type="GO" id="GO:0005524">
    <property type="term" value="F:ATP binding"/>
    <property type="evidence" value="ECO:0007669"/>
    <property type="project" value="UniProtKB-KW"/>
</dbReference>
<sequence length="731" mass="83322">MDQCEDRGAPPCKTTDRTPTGPVPDSQPKAQRPGPGPKPEPGLGPEPGSGPEPGPEHEPGPKPGPPSTSVSYSSENSKHDLIYFKHDRPSDSVIHQRPESSGPGTSCVSYSSDWSMDKPANFQKSTQGPVKTRWRVEQQSSEVPSGLQDQTQLDSIFKLLEENICTFVKNELKKFHQVLSPDYPECLESLSDEDEGQRRSSEAFLKITLNFLRRMKQEELVECLHSRSQAGVQQKLKHNLQQKFECVFEGIAKAGNPKTLLNQIYTELYITEGGATEVNQDHEVRQIETASRKPHRPPTTITCEDIFKTPPERDQPIRTVLTKGVAGIGKTVLTQKFSLDWAEDKANQDIHFIFPFTFRELNVLKQKKFSLVELVHHFFTETKEAGIWVFEDLQVVFILDGLDECRPPLDFNNTQILTDVTESTSVDVLLMNLIRGNLLPSARLWITTRPAAANQIPAQCVDMVTEVRGFTDPQKEEYFKKWFTDEEQTNTIISHIKRSRSVHIMCHIPVFCWITATVLEDVLKTTDRRQLPKTLTQMYIHFLVVQAKVKNIKYDGRSDTDTHWNKKTRKMIESLGKLAFEQLKKGNLIFYESDLTECGINISSASVYSGVFTQVFIEERGLYQDKRFCFIHLSVQEFLAALHVHQTFTNTGVNLLSKQTSVWSKLSKVKLVQFYPTKNKPHPRGLDLPRQSSTRPLWTRPYKVQMDTWTCSSASSWVYHCQPMRVSYEIC</sequence>
<dbReference type="InterPro" id="IPR041075">
    <property type="entry name" value="NOD1/2_WH"/>
</dbReference>
<keyword evidence="4" id="KW-0067">ATP-binding</keyword>
<reference evidence="7" key="1">
    <citation type="submission" date="2019-06" db="EMBL/GenBank/DDBJ databases">
        <authorList>
            <consortium name="Wellcome Sanger Institute Data Sharing"/>
        </authorList>
    </citation>
    <scope>NUCLEOTIDE SEQUENCE [LARGE SCALE GENOMIC DNA]</scope>
</reference>
<dbReference type="InParanoid" id="A0A672ZKL1"/>
<dbReference type="InterPro" id="IPR029495">
    <property type="entry name" value="NACHT-assoc"/>
</dbReference>
<organism evidence="7 8">
    <name type="scientific">Sphaeramia orbicularis</name>
    <name type="common">orbiculate cardinalfish</name>
    <dbReference type="NCBI Taxonomy" id="375764"/>
    <lineage>
        <taxon>Eukaryota</taxon>
        <taxon>Metazoa</taxon>
        <taxon>Chordata</taxon>
        <taxon>Craniata</taxon>
        <taxon>Vertebrata</taxon>
        <taxon>Euteleostomi</taxon>
        <taxon>Actinopterygii</taxon>
        <taxon>Neopterygii</taxon>
        <taxon>Teleostei</taxon>
        <taxon>Neoteleostei</taxon>
        <taxon>Acanthomorphata</taxon>
        <taxon>Gobiaria</taxon>
        <taxon>Kurtiformes</taxon>
        <taxon>Apogonoidei</taxon>
        <taxon>Apogonidae</taxon>
        <taxon>Apogoninae</taxon>
        <taxon>Sphaeramia</taxon>
    </lineage>
</organism>
<accession>A0A672ZKL1</accession>
<feature type="domain" description="NACHT" evidence="6">
    <location>
        <begin position="318"/>
        <end position="452"/>
    </location>
</feature>
<dbReference type="InterPro" id="IPR007111">
    <property type="entry name" value="NACHT_NTPase"/>
</dbReference>
<dbReference type="PANTHER" id="PTHR24106">
    <property type="entry name" value="NACHT, LRR AND CARD DOMAINS-CONTAINING"/>
    <property type="match status" value="1"/>
</dbReference>
<keyword evidence="3" id="KW-0547">Nucleotide-binding</keyword>
<evidence type="ECO:0000256" key="5">
    <source>
        <dbReference type="SAM" id="MobiDB-lite"/>
    </source>
</evidence>
<keyword evidence="8" id="KW-1185">Reference proteome</keyword>
<feature type="region of interest" description="Disordered" evidence="5">
    <location>
        <begin position="92"/>
        <end position="131"/>
    </location>
</feature>
<dbReference type="InterPro" id="IPR051261">
    <property type="entry name" value="NLR"/>
</dbReference>
<protein>
    <recommendedName>
        <fullName evidence="6">NACHT domain-containing protein</fullName>
    </recommendedName>
</protein>
<feature type="region of interest" description="Disordered" evidence="5">
    <location>
        <begin position="1"/>
        <end position="75"/>
    </location>
</feature>
<name>A0A672ZKL1_9TELE</name>
<dbReference type="FunFam" id="3.40.50.300:FF:001524">
    <property type="entry name" value="Si:dkey-126g1.7"/>
    <property type="match status" value="1"/>
</dbReference>
<evidence type="ECO:0000256" key="4">
    <source>
        <dbReference type="ARBA" id="ARBA00022840"/>
    </source>
</evidence>
<evidence type="ECO:0000256" key="3">
    <source>
        <dbReference type="ARBA" id="ARBA00022741"/>
    </source>
</evidence>
<dbReference type="SMART" id="SM01288">
    <property type="entry name" value="FISNA"/>
    <property type="match status" value="1"/>
</dbReference>
<dbReference type="Proteomes" id="UP000472271">
    <property type="component" value="Chromosome 13"/>
</dbReference>
<dbReference type="InterPro" id="IPR027417">
    <property type="entry name" value="P-loop_NTPase"/>
</dbReference>